<dbReference type="Proteomes" id="UP000682005">
    <property type="component" value="Chromosome 1"/>
</dbReference>
<evidence type="ECO:0000313" key="2">
    <source>
        <dbReference type="EMBL" id="AKU69325.1"/>
    </source>
</evidence>
<evidence type="ECO:0000313" key="5">
    <source>
        <dbReference type="Proteomes" id="UP000682005"/>
    </source>
</evidence>
<keyword evidence="5" id="KW-1185">Reference proteome</keyword>
<organism evidence="2 4">
    <name type="scientific">Prevotella fusca JCM 17724</name>
    <dbReference type="NCBI Taxonomy" id="1236517"/>
    <lineage>
        <taxon>Bacteria</taxon>
        <taxon>Pseudomonadati</taxon>
        <taxon>Bacteroidota</taxon>
        <taxon>Bacteroidia</taxon>
        <taxon>Bacteroidales</taxon>
        <taxon>Prevotellaceae</taxon>
        <taxon>Prevotella</taxon>
    </lineage>
</organism>
<keyword evidence="1" id="KW-1133">Transmembrane helix</keyword>
<accession>A0A0K1NJX0</accession>
<evidence type="ECO:0000313" key="3">
    <source>
        <dbReference type="EMBL" id="QUB86957.1"/>
    </source>
</evidence>
<evidence type="ECO:0000256" key="1">
    <source>
        <dbReference type="SAM" id="Phobius"/>
    </source>
</evidence>
<dbReference type="Proteomes" id="UP000060345">
    <property type="component" value="Chromosome 1"/>
</dbReference>
<proteinExistence type="predicted"/>
<sequence>MKYLYKLPRKVHLFLFICCAFLVTILTWNLMKPKYLCTNGMGPIRVEGWLEKGYRIIGKYKLWNPQPRLLTEKDWQFIQQHLPGWIHKNYPKYKESDKISKLSIDFLKSHTVYQFTLLHDGEILEEDVYLLSLGAPYETDQLKIYIPKASVYDKEQLDKDGKLVSKNILVYPFLTENWESNINEAKPYEAEDFW</sequence>
<keyword evidence="1" id="KW-0472">Membrane</keyword>
<dbReference type="KEGG" id="pfus:ADJ77_05875"/>
<keyword evidence="1" id="KW-0812">Transmembrane</keyword>
<evidence type="ECO:0000313" key="4">
    <source>
        <dbReference type="Proteomes" id="UP000060345"/>
    </source>
</evidence>
<dbReference type="OrthoDB" id="5379939at2"/>
<dbReference type="STRING" id="1236517.ADJ77_05875"/>
<gene>
    <name evidence="2" type="ORF">ADJ77_05875</name>
    <name evidence="3" type="ORF">J5A51_12950</name>
</gene>
<reference evidence="3 5" key="2">
    <citation type="submission" date="2021-03" db="EMBL/GenBank/DDBJ databases">
        <title>Human Oral Microbial Genomes.</title>
        <authorList>
            <person name="Johnston C.D."/>
            <person name="Chen T."/>
            <person name="Dewhirst F.E."/>
        </authorList>
    </citation>
    <scope>NUCLEOTIDE SEQUENCE [LARGE SCALE GENOMIC DNA]</scope>
    <source>
        <strain evidence="3 5">W1435</strain>
    </source>
</reference>
<dbReference type="AlphaFoldDB" id="A0A0K1NJX0"/>
<name>A0A0K1NJX0_9BACT</name>
<reference evidence="2 4" key="1">
    <citation type="submission" date="2015-07" db="EMBL/GenBank/DDBJ databases">
        <authorList>
            <person name="Noorani M."/>
        </authorList>
    </citation>
    <scope>NUCLEOTIDE SEQUENCE [LARGE SCALE GENOMIC DNA]</scope>
    <source>
        <strain evidence="2 4">W1435</strain>
    </source>
</reference>
<dbReference type="EMBL" id="CP072370">
    <property type="protein sequence ID" value="QUB86957.1"/>
    <property type="molecule type" value="Genomic_DNA"/>
</dbReference>
<dbReference type="RefSeq" id="WP_042741144.1">
    <property type="nucleotide sequence ID" value="NZ_BAKO01000061.1"/>
</dbReference>
<protein>
    <submittedName>
        <fullName evidence="2">Uncharacterized protein</fullName>
    </submittedName>
</protein>
<dbReference type="EMBL" id="CP012074">
    <property type="protein sequence ID" value="AKU69325.1"/>
    <property type="molecule type" value="Genomic_DNA"/>
</dbReference>
<feature type="transmembrane region" description="Helical" evidence="1">
    <location>
        <begin position="12"/>
        <end position="31"/>
    </location>
</feature>